<protein>
    <recommendedName>
        <fullName evidence="6">Phosphoribosylformylglycinamidine synthase subunit PurS</fullName>
        <shortName evidence="6">FGAM synthase</shortName>
        <ecNumber evidence="6">6.3.5.3</ecNumber>
    </recommendedName>
    <alternativeName>
        <fullName evidence="6">Formylglycinamide ribonucleotide amidotransferase subunit III</fullName>
        <shortName evidence="6">FGAR amidotransferase III</shortName>
        <shortName evidence="6">FGAR-AT III</shortName>
    </alternativeName>
    <alternativeName>
        <fullName evidence="6">Phosphoribosylformylglycinamidine synthase subunit III</fullName>
    </alternativeName>
</protein>
<keyword evidence="12" id="KW-1185">Reference proteome</keyword>
<evidence type="ECO:0000313" key="12">
    <source>
        <dbReference type="Proteomes" id="UP000062768"/>
    </source>
</evidence>
<dbReference type="HAMAP" id="MF_01926">
    <property type="entry name" value="PurS"/>
    <property type="match status" value="1"/>
</dbReference>
<accession>A0A089ZCC6</accession>
<dbReference type="NCBIfam" id="TIGR00302">
    <property type="entry name" value="phosphoribosylformylglycinamidine synthase subunit PurS"/>
    <property type="match status" value="1"/>
</dbReference>
<keyword evidence="2 6" id="KW-0436">Ligase</keyword>
<evidence type="ECO:0000313" key="10">
    <source>
        <dbReference type="EMBL" id="MBF4474140.1"/>
    </source>
</evidence>
<keyword evidence="1 6" id="KW-0963">Cytoplasm</keyword>
<reference evidence="8" key="2">
    <citation type="submission" date="2014-08" db="EMBL/GenBank/DDBJ databases">
        <authorList>
            <person name="Wibberg D."/>
        </authorList>
    </citation>
    <scope>NUCLEOTIDE SEQUENCE</scope>
</reference>
<organism evidence="7 11">
    <name type="scientific">Methanobacterium formicicum</name>
    <dbReference type="NCBI Taxonomy" id="2162"/>
    <lineage>
        <taxon>Archaea</taxon>
        <taxon>Methanobacteriati</taxon>
        <taxon>Methanobacteriota</taxon>
        <taxon>Methanomada group</taxon>
        <taxon>Methanobacteria</taxon>
        <taxon>Methanobacteriales</taxon>
        <taxon>Methanobacteriaceae</taxon>
        <taxon>Methanobacterium</taxon>
    </lineage>
</organism>
<comment type="function">
    <text evidence="6">Part of the phosphoribosylformylglycinamidine synthase complex involved in the purines biosynthetic pathway. Catalyzes the ATP-dependent conversion of formylglycinamide ribonucleotide (FGAR) and glutamine to yield formylglycinamidine ribonucleotide (FGAM) and glutamate. The FGAM synthase complex is composed of three subunits. PurQ produces an ammonia molecule by converting glutamine to glutamate. PurL transfers the ammonia molecule to FGAR to form FGAM in an ATP-dependent manner. PurS interacts with PurQ and PurL and is thought to assist in the transfer of the ammonia molecule from PurQ to PurL.</text>
</comment>
<dbReference type="Proteomes" id="UP000062768">
    <property type="component" value="Chromosome I"/>
</dbReference>
<dbReference type="InterPro" id="IPR003850">
    <property type="entry name" value="PurS"/>
</dbReference>
<evidence type="ECO:0000256" key="3">
    <source>
        <dbReference type="ARBA" id="ARBA00022741"/>
    </source>
</evidence>
<comment type="subcellular location">
    <subcellularLocation>
        <location evidence="6">Cytoplasm</location>
    </subcellularLocation>
</comment>
<dbReference type="Proteomes" id="UP000606900">
    <property type="component" value="Unassembled WGS sequence"/>
</dbReference>
<dbReference type="GO" id="GO:0005524">
    <property type="term" value="F:ATP binding"/>
    <property type="evidence" value="ECO:0007669"/>
    <property type="project" value="UniProtKB-UniRule"/>
</dbReference>
<dbReference type="PATRIC" id="fig|2162.10.peg.723"/>
<dbReference type="InterPro" id="IPR036604">
    <property type="entry name" value="PurS-like_sf"/>
</dbReference>
<dbReference type="GO" id="GO:0004642">
    <property type="term" value="F:phosphoribosylformylglycinamidine synthase activity"/>
    <property type="evidence" value="ECO:0007669"/>
    <property type="project" value="UniProtKB-UniRule"/>
</dbReference>
<proteinExistence type="inferred from homology"/>
<evidence type="ECO:0000256" key="1">
    <source>
        <dbReference type="ARBA" id="ARBA00022490"/>
    </source>
</evidence>
<dbReference type="KEGG" id="mfc:BRM9_1614"/>
<dbReference type="SUPFAM" id="SSF82697">
    <property type="entry name" value="PurS-like"/>
    <property type="match status" value="1"/>
</dbReference>
<dbReference type="EC" id="6.3.5.3" evidence="6"/>
<reference evidence="7" key="1">
    <citation type="submission" date="2013-12" db="EMBL/GenBank/DDBJ databases">
        <title>The complete genome sequence of Methanobacterium sp. BRM9.</title>
        <authorList>
            <consortium name="Pastoral Greenhouse Gas Research Consortium"/>
            <person name="Kelly W.J."/>
            <person name="Leahy S.C."/>
            <person name="Perry R."/>
            <person name="Li D."/>
            <person name="Altermann E."/>
            <person name="Lambie S.C."/>
            <person name="Attwood G.T."/>
        </authorList>
    </citation>
    <scope>NUCLEOTIDE SEQUENCE [LARGE SCALE GENOMIC DNA]</scope>
    <source>
        <strain evidence="7">BRM9</strain>
    </source>
</reference>
<evidence type="ECO:0000256" key="4">
    <source>
        <dbReference type="ARBA" id="ARBA00022755"/>
    </source>
</evidence>
<dbReference type="EMBL" id="LN734822">
    <property type="protein sequence ID" value="CEL24338.1"/>
    <property type="molecule type" value="Genomic_DNA"/>
</dbReference>
<reference evidence="10" key="4">
    <citation type="submission" date="2020-10" db="EMBL/GenBank/DDBJ databases">
        <title>Dehalococcoides mccartyi of a TCE/Cr reducing biochatode.</title>
        <authorList>
            <person name="Matturro B."/>
        </authorList>
    </citation>
    <scope>NUCLEOTIDE SEQUENCE</scope>
    <source>
        <strain evidence="10">Bin2</strain>
    </source>
</reference>
<comment type="pathway">
    <text evidence="6">Purine metabolism; IMP biosynthesis via de novo pathway; 5-amino-1-(5-phospho-D-ribosyl)imidazole from N(2)-formyl-N(1)-(5-phospho-D-ribosyl)glycinamide: step 1/2.</text>
</comment>
<dbReference type="Pfam" id="PF02700">
    <property type="entry name" value="PurS"/>
    <property type="match status" value="1"/>
</dbReference>
<reference evidence="9" key="3">
    <citation type="submission" date="2014-09" db="EMBL/GenBank/DDBJ databases">
        <authorList>
            <person name="Bishop-Lilly K.A."/>
            <person name="Broomall S.M."/>
            <person name="Chain P.S."/>
            <person name="Chertkov O."/>
            <person name="Coyne S.R."/>
            <person name="Daligault H.E."/>
            <person name="Davenport K.W."/>
            <person name="Erkkila T."/>
            <person name="Frey K.G."/>
            <person name="Gibbons H.S."/>
            <person name="Gu W."/>
            <person name="Jaissle J."/>
            <person name="Johnson S.L."/>
            <person name="Koroleva G.I."/>
            <person name="Ladner J.T."/>
            <person name="Lo C.-C."/>
            <person name="Minogue T.D."/>
            <person name="Munk C."/>
            <person name="Palacios G.F."/>
            <person name="Redden C.L."/>
            <person name="Rosenzweig C.N."/>
            <person name="Scholz M.B."/>
            <person name="Teshima H."/>
            <person name="Xu Y."/>
        </authorList>
    </citation>
    <scope>NUCLEOTIDE SEQUENCE</scope>
    <source>
        <strain evidence="9">Mb9</strain>
    </source>
</reference>
<comment type="subunit">
    <text evidence="6">Part of the FGAM synthase complex composed of 1 PurL, 1 PurQ and 2 PurS subunits.</text>
</comment>
<dbReference type="STRING" id="2162.BRM9_1614"/>
<evidence type="ECO:0000256" key="2">
    <source>
        <dbReference type="ARBA" id="ARBA00022598"/>
    </source>
</evidence>
<gene>
    <name evidence="6 7" type="primary">purS</name>
    <name evidence="7" type="ORF">BRM9_1614</name>
    <name evidence="8" type="ORF">DSM1535_2309</name>
    <name evidence="10" type="ORF">ISP06_01530</name>
    <name evidence="9" type="ORF">MB9_0694</name>
</gene>
<dbReference type="KEGG" id="mfi:DSM1535_2309"/>
<sequence length="84" mass="9469">MKYQVQVEISLKKGMLNPEASTIQRALALLDYEVEDTATVEIVKFTLEAANPDVAREEVVQMCERLLCNPVIHDYQIQMEAAGD</sequence>
<keyword evidence="4 6" id="KW-0658">Purine biosynthesis</keyword>
<evidence type="ECO:0000313" key="11">
    <source>
        <dbReference type="Proteomes" id="UP000029661"/>
    </source>
</evidence>
<dbReference type="PANTHER" id="PTHR34696">
    <property type="entry name" value="PHOSPHORIBOSYLFORMYLGLYCINAMIDINE SYNTHASE SUBUNIT PURS"/>
    <property type="match status" value="1"/>
</dbReference>
<dbReference type="OrthoDB" id="56303at2157"/>
<dbReference type="RefSeq" id="WP_048073633.1">
    <property type="nucleotide sequence ID" value="NZ_CALCVY010000011.1"/>
</dbReference>
<evidence type="ECO:0000313" key="7">
    <source>
        <dbReference type="EMBL" id="AIS32426.1"/>
    </source>
</evidence>
<dbReference type="Proteomes" id="UP000029661">
    <property type="component" value="Chromosome"/>
</dbReference>
<evidence type="ECO:0000313" key="9">
    <source>
        <dbReference type="EMBL" id="CEL24338.1"/>
    </source>
</evidence>
<comment type="catalytic activity">
    <reaction evidence="6">
        <text>N(2)-formyl-N(1)-(5-phospho-beta-D-ribosyl)glycinamide + L-glutamine + ATP + H2O = 2-formamido-N(1)-(5-O-phospho-beta-D-ribosyl)acetamidine + L-glutamate + ADP + phosphate + H(+)</text>
        <dbReference type="Rhea" id="RHEA:17129"/>
        <dbReference type="ChEBI" id="CHEBI:15377"/>
        <dbReference type="ChEBI" id="CHEBI:15378"/>
        <dbReference type="ChEBI" id="CHEBI:29985"/>
        <dbReference type="ChEBI" id="CHEBI:30616"/>
        <dbReference type="ChEBI" id="CHEBI:43474"/>
        <dbReference type="ChEBI" id="CHEBI:58359"/>
        <dbReference type="ChEBI" id="CHEBI:147286"/>
        <dbReference type="ChEBI" id="CHEBI:147287"/>
        <dbReference type="ChEBI" id="CHEBI:456216"/>
        <dbReference type="EC" id="6.3.5.3"/>
    </reaction>
</comment>
<evidence type="ECO:0000313" key="8">
    <source>
        <dbReference type="EMBL" id="CEA14670.1"/>
    </source>
</evidence>
<name>A0A089ZCC6_METFO</name>
<dbReference type="GO" id="GO:0005737">
    <property type="term" value="C:cytoplasm"/>
    <property type="evidence" value="ECO:0007669"/>
    <property type="project" value="UniProtKB-SubCell"/>
</dbReference>
<keyword evidence="5 6" id="KW-0067">ATP-binding</keyword>
<dbReference type="EMBL" id="JADIIL010000007">
    <property type="protein sequence ID" value="MBF4474140.1"/>
    <property type="molecule type" value="Genomic_DNA"/>
</dbReference>
<evidence type="ECO:0000256" key="6">
    <source>
        <dbReference type="HAMAP-Rule" id="MF_01926"/>
    </source>
</evidence>
<dbReference type="GO" id="GO:0006189">
    <property type="term" value="P:'de novo' IMP biosynthetic process"/>
    <property type="evidence" value="ECO:0007669"/>
    <property type="project" value="UniProtKB-UniRule"/>
</dbReference>
<dbReference type="NCBIfam" id="NF004630">
    <property type="entry name" value="PRK05974.1"/>
    <property type="match status" value="1"/>
</dbReference>
<keyword evidence="3 6" id="KW-0547">Nucleotide-binding</keyword>
<comment type="similarity">
    <text evidence="6">Belongs to the PurS family.</text>
</comment>
<dbReference type="UniPathway" id="UPA00074">
    <property type="reaction ID" value="UER00128"/>
</dbReference>
<dbReference type="PANTHER" id="PTHR34696:SF1">
    <property type="entry name" value="PHOSPHORIBOSYLFORMYLGLYCINAMIDINE SYNTHASE SUBUNIT PURS"/>
    <property type="match status" value="1"/>
</dbReference>
<dbReference type="Gene3D" id="3.30.1280.10">
    <property type="entry name" value="Phosphoribosylformylglycinamidine synthase subunit PurS"/>
    <property type="match status" value="1"/>
</dbReference>
<dbReference type="EMBL" id="CP006933">
    <property type="protein sequence ID" value="AIS32426.1"/>
    <property type="molecule type" value="Genomic_DNA"/>
</dbReference>
<evidence type="ECO:0000256" key="5">
    <source>
        <dbReference type="ARBA" id="ARBA00022840"/>
    </source>
</evidence>
<dbReference type="AlphaFoldDB" id="A0A089ZCC6"/>
<dbReference type="GeneID" id="26738951"/>
<dbReference type="EMBL" id="LN515531">
    <property type="protein sequence ID" value="CEA14670.1"/>
    <property type="molecule type" value="Genomic_DNA"/>
</dbReference>